<feature type="compositionally biased region" description="Polar residues" evidence="1">
    <location>
        <begin position="1"/>
        <end position="13"/>
    </location>
</feature>
<feature type="region of interest" description="Disordered" evidence="1">
    <location>
        <begin position="1"/>
        <end position="34"/>
    </location>
</feature>
<evidence type="ECO:0000256" key="1">
    <source>
        <dbReference type="SAM" id="MobiDB-lite"/>
    </source>
</evidence>
<dbReference type="Proteomes" id="UP000289323">
    <property type="component" value="Unassembled WGS sequence"/>
</dbReference>
<gene>
    <name evidence="2" type="ORF">TT172_LOCUS9632</name>
</gene>
<dbReference type="AlphaFoldDB" id="A0A446BXJ5"/>
<organism evidence="2 3">
    <name type="scientific">Thermothielavioides terrestris</name>
    <dbReference type="NCBI Taxonomy" id="2587410"/>
    <lineage>
        <taxon>Eukaryota</taxon>
        <taxon>Fungi</taxon>
        <taxon>Dikarya</taxon>
        <taxon>Ascomycota</taxon>
        <taxon>Pezizomycotina</taxon>
        <taxon>Sordariomycetes</taxon>
        <taxon>Sordariomycetidae</taxon>
        <taxon>Sordariales</taxon>
        <taxon>Chaetomiaceae</taxon>
        <taxon>Thermothielavioides</taxon>
    </lineage>
</organism>
<reference evidence="2 3" key="1">
    <citation type="submission" date="2018-04" db="EMBL/GenBank/DDBJ databases">
        <authorList>
            <person name="Huttner S."/>
            <person name="Dainat J."/>
        </authorList>
    </citation>
    <scope>NUCLEOTIDE SEQUENCE [LARGE SCALE GENOMIC DNA]</scope>
</reference>
<protein>
    <submittedName>
        <fullName evidence="2">8076ef0c-2ceb-43c7-9f81-33d65742dccb</fullName>
    </submittedName>
</protein>
<name>A0A446BXJ5_9PEZI</name>
<accession>A0A446BXJ5</accession>
<sequence>MASADRQPQPSSYSDTEPDEPPKPSPSSLAPAASSLGHRPFPPVMGLYVNSSGVLPALTTFKLCGASAADFLYLVEVHFGYTARGPLGFGHGYYLRDGTTARDAVLAAAGDEVPLRFPFSMLHGKLVVLLPPADAGGDVVGEDLKKGPMGKVKGRGGVEDKVREVLQPATSKEHGVVFRFAVEVGVGAMRREEFEWRKGEKVKKADADEDRKAGRHFSLFCPPSAPTSAGTPSDGEILAELV</sequence>
<proteinExistence type="predicted"/>
<evidence type="ECO:0000313" key="2">
    <source>
        <dbReference type="EMBL" id="SPQ27213.1"/>
    </source>
</evidence>
<evidence type="ECO:0000313" key="3">
    <source>
        <dbReference type="Proteomes" id="UP000289323"/>
    </source>
</evidence>
<dbReference type="EMBL" id="OUUZ01000019">
    <property type="protein sequence ID" value="SPQ27213.1"/>
    <property type="molecule type" value="Genomic_DNA"/>
</dbReference>